<proteinExistence type="predicted"/>
<dbReference type="PANTHER" id="PTHR11777:SF9">
    <property type="entry name" value="ALANINE--TRNA LIGASE, CYTOPLASMIC"/>
    <property type="match status" value="1"/>
</dbReference>
<dbReference type="GO" id="GO:0006419">
    <property type="term" value="P:alanyl-tRNA aminoacylation"/>
    <property type="evidence" value="ECO:0007669"/>
    <property type="project" value="InterPro"/>
</dbReference>
<reference evidence="2" key="1">
    <citation type="submission" date="2022-11" db="UniProtKB">
        <authorList>
            <consortium name="WormBaseParasite"/>
        </authorList>
    </citation>
    <scope>IDENTIFICATION</scope>
</reference>
<keyword evidence="1" id="KW-1185">Reference proteome</keyword>
<organism evidence="1 2">
    <name type="scientific">Ditylenchus dipsaci</name>
    <dbReference type="NCBI Taxonomy" id="166011"/>
    <lineage>
        <taxon>Eukaryota</taxon>
        <taxon>Metazoa</taxon>
        <taxon>Ecdysozoa</taxon>
        <taxon>Nematoda</taxon>
        <taxon>Chromadorea</taxon>
        <taxon>Rhabditida</taxon>
        <taxon>Tylenchina</taxon>
        <taxon>Tylenchomorpha</taxon>
        <taxon>Sphaerularioidea</taxon>
        <taxon>Anguinidae</taxon>
        <taxon>Anguininae</taxon>
        <taxon>Ditylenchus</taxon>
    </lineage>
</organism>
<name>A0A915DNK6_9BILA</name>
<dbReference type="GO" id="GO:0005524">
    <property type="term" value="F:ATP binding"/>
    <property type="evidence" value="ECO:0007669"/>
    <property type="project" value="InterPro"/>
</dbReference>
<dbReference type="AlphaFoldDB" id="A0A915DNK6"/>
<evidence type="ECO:0000313" key="1">
    <source>
        <dbReference type="Proteomes" id="UP000887574"/>
    </source>
</evidence>
<dbReference type="GO" id="GO:0005739">
    <property type="term" value="C:mitochondrion"/>
    <property type="evidence" value="ECO:0007669"/>
    <property type="project" value="TreeGrafter"/>
</dbReference>
<dbReference type="GO" id="GO:0004813">
    <property type="term" value="F:alanine-tRNA ligase activity"/>
    <property type="evidence" value="ECO:0007669"/>
    <property type="project" value="InterPro"/>
</dbReference>
<accession>A0A915DNK6</accession>
<dbReference type="WBParaSite" id="jg21330">
    <property type="protein sequence ID" value="jg21330"/>
    <property type="gene ID" value="jg21330"/>
</dbReference>
<dbReference type="InterPro" id="IPR018162">
    <property type="entry name" value="Ala-tRNA-ligase_IIc_anticod-bd"/>
</dbReference>
<dbReference type="InterPro" id="IPR050058">
    <property type="entry name" value="Ala-tRNA_ligase"/>
</dbReference>
<dbReference type="Proteomes" id="UP000887574">
    <property type="component" value="Unplaced"/>
</dbReference>
<dbReference type="PANTHER" id="PTHR11777">
    <property type="entry name" value="ALANYL-TRNA SYNTHETASE"/>
    <property type="match status" value="1"/>
</dbReference>
<dbReference type="SUPFAM" id="SSF101353">
    <property type="entry name" value="Putative anticodon-binding domain of alanyl-tRNA synthetase (AlaRS)"/>
    <property type="match status" value="1"/>
</dbReference>
<protein>
    <submittedName>
        <fullName evidence="2">Uncharacterized protein</fullName>
    </submittedName>
</protein>
<dbReference type="GO" id="GO:0002161">
    <property type="term" value="F:aminoacyl-tRNA deacylase activity"/>
    <property type="evidence" value="ECO:0007669"/>
    <property type="project" value="TreeGrafter"/>
</dbReference>
<sequence>MQGKYSNYDTDLFTPIFAAFKSVDTSYRIVADHIRTLTVALSDVESRKIRAEVMCCVASFGEYPFRVESWEPAGHFASLVPVVIEILGETFQK</sequence>
<evidence type="ECO:0000313" key="2">
    <source>
        <dbReference type="WBParaSite" id="jg21330"/>
    </source>
</evidence>